<evidence type="ECO:0000259" key="1">
    <source>
        <dbReference type="Pfam" id="PF03235"/>
    </source>
</evidence>
<organism evidence="2 3">
    <name type="scientific">Heterobasidion irregulare (strain TC 32-1)</name>
    <dbReference type="NCBI Taxonomy" id="747525"/>
    <lineage>
        <taxon>Eukaryota</taxon>
        <taxon>Fungi</taxon>
        <taxon>Dikarya</taxon>
        <taxon>Basidiomycota</taxon>
        <taxon>Agaricomycotina</taxon>
        <taxon>Agaricomycetes</taxon>
        <taxon>Russulales</taxon>
        <taxon>Bondarzewiaceae</taxon>
        <taxon>Heterobasidion</taxon>
        <taxon>Heterobasidion annosum species complex</taxon>
    </lineage>
</organism>
<dbReference type="Proteomes" id="UP000030671">
    <property type="component" value="Unassembled WGS sequence"/>
</dbReference>
<dbReference type="STRING" id="747525.W4K3H7"/>
<keyword evidence="3" id="KW-1185">Reference proteome</keyword>
<protein>
    <recommendedName>
        <fullName evidence="1">GmrSD restriction endonucleases N-terminal domain-containing protein</fullName>
    </recommendedName>
</protein>
<dbReference type="RefSeq" id="XP_009547146.1">
    <property type="nucleotide sequence ID" value="XM_009548851.1"/>
</dbReference>
<dbReference type="OrthoDB" id="5419821at2759"/>
<feature type="domain" description="GmrSD restriction endonucleases N-terminal" evidence="1">
    <location>
        <begin position="54"/>
        <end position="157"/>
    </location>
</feature>
<dbReference type="GeneID" id="20675253"/>
<dbReference type="HOGENOM" id="CLU_013023_0_2_1"/>
<evidence type="ECO:0000313" key="3">
    <source>
        <dbReference type="Proteomes" id="UP000030671"/>
    </source>
</evidence>
<sequence>MSEKEDHDELVDDYMDVDEEAETVIDPNVFKIRQSLEQPYAQAFTTAQLHAQIHEGQIDLNPPYQRDVVWSTSKQMEIIDSLFHNFYVPPVIFALVKDDDGEDTRVCVDGKQRLTSIQKFFDGQIAYRDPTTRKLWYYTCSETNKSSRNEIPPEGKKLFAEKLMTCVEYRNLTAGAERDVFQRVQLGVALTAAEKLQAISSPWATWINKLESRYISADDGLTDVLKFDTKRGRNFQNLAHFIYCCDGFPEQLVPTQTKVEKWMYRADEPRREFQEAINNVLSTLWHLAHEPKLNFPFSKIKIRIAPVEFCYMGVLLYVMRGKGFKDDERAQNIYDLRTELRSHEQDIRSNARIARRCWDFIEGVSDQEFAMKYNVPGKRGSKKGKAKAA</sequence>
<dbReference type="Pfam" id="PF03235">
    <property type="entry name" value="GmrSD_N"/>
    <property type="match status" value="1"/>
</dbReference>
<dbReference type="EMBL" id="KI925459">
    <property type="protein sequence ID" value="ETW80388.1"/>
    <property type="molecule type" value="Genomic_DNA"/>
</dbReference>
<dbReference type="AlphaFoldDB" id="W4K3H7"/>
<dbReference type="PANTHER" id="PTHR39639">
    <property type="entry name" value="CHROMOSOME 16, WHOLE GENOME SHOTGUN SEQUENCE"/>
    <property type="match status" value="1"/>
</dbReference>
<dbReference type="PANTHER" id="PTHR39639:SF1">
    <property type="entry name" value="DUF262 DOMAIN-CONTAINING PROTEIN"/>
    <property type="match status" value="1"/>
</dbReference>
<dbReference type="KEGG" id="hir:HETIRDRAFT_440309"/>
<gene>
    <name evidence="2" type="ORF">HETIRDRAFT_440309</name>
</gene>
<proteinExistence type="predicted"/>
<dbReference type="InParanoid" id="W4K3H7"/>
<reference evidence="2 3" key="1">
    <citation type="journal article" date="2012" name="New Phytol.">
        <title>Insight into trade-off between wood decay and parasitism from the genome of a fungal forest pathogen.</title>
        <authorList>
            <person name="Olson A."/>
            <person name="Aerts A."/>
            <person name="Asiegbu F."/>
            <person name="Belbahri L."/>
            <person name="Bouzid O."/>
            <person name="Broberg A."/>
            <person name="Canback B."/>
            <person name="Coutinho P.M."/>
            <person name="Cullen D."/>
            <person name="Dalman K."/>
            <person name="Deflorio G."/>
            <person name="van Diepen L.T."/>
            <person name="Dunand C."/>
            <person name="Duplessis S."/>
            <person name="Durling M."/>
            <person name="Gonthier P."/>
            <person name="Grimwood J."/>
            <person name="Fossdal C.G."/>
            <person name="Hansson D."/>
            <person name="Henrissat B."/>
            <person name="Hietala A."/>
            <person name="Himmelstrand K."/>
            <person name="Hoffmeister D."/>
            <person name="Hogberg N."/>
            <person name="James T.Y."/>
            <person name="Karlsson M."/>
            <person name="Kohler A."/>
            <person name="Kues U."/>
            <person name="Lee Y.H."/>
            <person name="Lin Y.C."/>
            <person name="Lind M."/>
            <person name="Lindquist E."/>
            <person name="Lombard V."/>
            <person name="Lucas S."/>
            <person name="Lunden K."/>
            <person name="Morin E."/>
            <person name="Murat C."/>
            <person name="Park J."/>
            <person name="Raffaello T."/>
            <person name="Rouze P."/>
            <person name="Salamov A."/>
            <person name="Schmutz J."/>
            <person name="Solheim H."/>
            <person name="Stahlberg J."/>
            <person name="Velez H."/>
            <person name="de Vries R.P."/>
            <person name="Wiebenga A."/>
            <person name="Woodward S."/>
            <person name="Yakovlev I."/>
            <person name="Garbelotto M."/>
            <person name="Martin F."/>
            <person name="Grigoriev I.V."/>
            <person name="Stenlid J."/>
        </authorList>
    </citation>
    <scope>NUCLEOTIDE SEQUENCE [LARGE SCALE GENOMIC DNA]</scope>
    <source>
        <strain evidence="2 3">TC 32-1</strain>
    </source>
</reference>
<dbReference type="eggNOG" id="ENOG502S229">
    <property type="taxonomic scope" value="Eukaryota"/>
</dbReference>
<name>W4K3H7_HETIT</name>
<evidence type="ECO:0000313" key="2">
    <source>
        <dbReference type="EMBL" id="ETW80388.1"/>
    </source>
</evidence>
<dbReference type="InterPro" id="IPR004919">
    <property type="entry name" value="GmrSD_N"/>
</dbReference>
<accession>W4K3H7</accession>